<organism evidence="3 4">
    <name type="scientific">Nocardioides alpinus</name>
    <dbReference type="NCBI Taxonomy" id="748909"/>
    <lineage>
        <taxon>Bacteria</taxon>
        <taxon>Bacillati</taxon>
        <taxon>Actinomycetota</taxon>
        <taxon>Actinomycetes</taxon>
        <taxon>Propionibacteriales</taxon>
        <taxon>Nocardioidaceae</taxon>
        <taxon>Nocardioides</taxon>
    </lineage>
</organism>
<dbReference type="Pfam" id="PF13468">
    <property type="entry name" value="Glyoxalase_3"/>
    <property type="match status" value="1"/>
</dbReference>
<feature type="compositionally biased region" description="Basic residues" evidence="1">
    <location>
        <begin position="43"/>
        <end position="63"/>
    </location>
</feature>
<gene>
    <name evidence="3" type="ORF">CXG46_05815</name>
</gene>
<evidence type="ECO:0000256" key="1">
    <source>
        <dbReference type="SAM" id="MobiDB-lite"/>
    </source>
</evidence>
<reference evidence="3 4" key="1">
    <citation type="submission" date="2017-12" db="EMBL/GenBank/DDBJ databases">
        <title>Pharmacopeia of the Arctic Ocean.</title>
        <authorList>
            <person name="Collins E."/>
            <person name="Ducluzeau A.-L."/>
        </authorList>
    </citation>
    <scope>NUCLEOTIDE SEQUENCE [LARGE SCALE GENOMIC DNA]</scope>
    <source>
        <strain evidence="3 4">DSM 23325</strain>
    </source>
</reference>
<dbReference type="Proteomes" id="UP000233565">
    <property type="component" value="Unassembled WGS sequence"/>
</dbReference>
<dbReference type="PANTHER" id="PTHR40265">
    <property type="entry name" value="BLL2707 PROTEIN"/>
    <property type="match status" value="1"/>
</dbReference>
<evidence type="ECO:0000259" key="2">
    <source>
        <dbReference type="Pfam" id="PF13468"/>
    </source>
</evidence>
<dbReference type="SUPFAM" id="SSF54593">
    <property type="entry name" value="Glyoxalase/Bleomycin resistance protein/Dihydroxybiphenyl dioxygenase"/>
    <property type="match status" value="1"/>
</dbReference>
<proteinExistence type="predicted"/>
<dbReference type="Gene3D" id="3.10.180.10">
    <property type="entry name" value="2,3-Dihydroxybiphenyl 1,2-Dioxygenase, domain 1"/>
    <property type="match status" value="1"/>
</dbReference>
<sequence>MGRHRHRPCPHDRSADVGAPDGPRHPRQGHPRLDRPLRAAAGRQRRRHRRARHRRHRDPRRGLSHTQVSARFDHLVIAVEDLDEAASRWGAAGLPASRGGAHPVGTENVLVRGPSPAYVELIAAGSGESNPWLDRVRSAPGPISWAIAVDDLDAARTALVAAGFDPDPPVPGSRRTPDGDLLEWRVCDVGSGPYDGALPFLIEWTAPMGPGPADGPVVEHVSLTPPDPEPLADLLLALGFVPSEHWPRRMFHSAQGPAISLLPVGTPTVGEPGASWFMSWEDGGDEPAVSLTLAVPGGELTGHPLDGVAVSTRPDRRRFAAAALLPAVDEAFARLRGDLADWPDPHPGGRRPAEDEYSRVTDPSRYRLLGVRADAWVDVLTSTGLGVAETVDPAAATWLGEHVLTPSRVTLVRGREGTQPVVVARCPSSEAAEAFVQVGVGEPTEVLDRQPDCGCDACDTGSADLLETVDTAFVLALSGGVYAVREGDQVVRRTLDGWGSSGRFARGEQAAWLAEAAEGRRTAGVVRGEAWL</sequence>
<feature type="region of interest" description="Disordered" evidence="1">
    <location>
        <begin position="1"/>
        <end position="66"/>
    </location>
</feature>
<protein>
    <submittedName>
        <fullName evidence="3">VOC family protein</fullName>
    </submittedName>
</protein>
<dbReference type="InterPro" id="IPR029068">
    <property type="entry name" value="Glyas_Bleomycin-R_OHBP_Dase"/>
</dbReference>
<dbReference type="EMBL" id="PJBV01000012">
    <property type="protein sequence ID" value="PKH42773.1"/>
    <property type="molecule type" value="Genomic_DNA"/>
</dbReference>
<feature type="domain" description="Glyoxalase-like" evidence="2">
    <location>
        <begin position="72"/>
        <end position="237"/>
    </location>
</feature>
<accession>A0ABX4QZQ1</accession>
<comment type="caution">
    <text evidence="3">The sequence shown here is derived from an EMBL/GenBank/DDBJ whole genome shotgun (WGS) entry which is preliminary data.</text>
</comment>
<dbReference type="InterPro" id="IPR045773">
    <property type="entry name" value="DUF6226"/>
</dbReference>
<dbReference type="InterPro" id="IPR025870">
    <property type="entry name" value="Glyoxalase-like_dom"/>
</dbReference>
<name>A0ABX4QZQ1_9ACTN</name>
<dbReference type="PANTHER" id="PTHR40265:SF1">
    <property type="entry name" value="GLYOXALASE-LIKE DOMAIN-CONTAINING PROTEIN"/>
    <property type="match status" value="1"/>
</dbReference>
<evidence type="ECO:0000313" key="4">
    <source>
        <dbReference type="Proteomes" id="UP000233565"/>
    </source>
</evidence>
<keyword evidence="4" id="KW-1185">Reference proteome</keyword>
<evidence type="ECO:0000313" key="3">
    <source>
        <dbReference type="EMBL" id="PKH42773.1"/>
    </source>
</evidence>
<dbReference type="Pfam" id="PF19736">
    <property type="entry name" value="DUF6226"/>
    <property type="match status" value="1"/>
</dbReference>